<evidence type="ECO:0000256" key="1">
    <source>
        <dbReference type="SAM" id="Phobius"/>
    </source>
</evidence>
<organism evidence="3 4">
    <name type="scientific">Candidatus Coprenecus stercoravium</name>
    <dbReference type="NCBI Taxonomy" id="2840735"/>
    <lineage>
        <taxon>Bacteria</taxon>
        <taxon>Pseudomonadati</taxon>
        <taxon>Bacteroidota</taxon>
        <taxon>Bacteroidia</taxon>
        <taxon>Bacteroidales</taxon>
        <taxon>Rikenellaceae</taxon>
        <taxon>Rikenellaceae incertae sedis</taxon>
        <taxon>Candidatus Coprenecus</taxon>
    </lineage>
</organism>
<keyword evidence="1" id="KW-0812">Transmembrane</keyword>
<keyword evidence="1" id="KW-1133">Transmembrane helix</keyword>
<accession>A0A9D2GQ87</accession>
<gene>
    <name evidence="3" type="ORF">IAC04_02930</name>
</gene>
<feature type="transmembrane region" description="Helical" evidence="1">
    <location>
        <begin position="42"/>
        <end position="63"/>
    </location>
</feature>
<name>A0A9D2GQ87_9BACT</name>
<dbReference type="Proteomes" id="UP000824115">
    <property type="component" value="Unassembled WGS sequence"/>
</dbReference>
<dbReference type="EMBL" id="DXAW01000056">
    <property type="protein sequence ID" value="HIZ85425.1"/>
    <property type="molecule type" value="Genomic_DNA"/>
</dbReference>
<feature type="domain" description="Bacterial Pleckstrin homology" evidence="2">
    <location>
        <begin position="64"/>
        <end position="149"/>
    </location>
</feature>
<evidence type="ECO:0000313" key="3">
    <source>
        <dbReference type="EMBL" id="HIZ85425.1"/>
    </source>
</evidence>
<protein>
    <submittedName>
        <fullName evidence="3">PH domain-containing protein</fullName>
    </submittedName>
</protein>
<comment type="caution">
    <text evidence="3">The sequence shown here is derived from an EMBL/GenBank/DDBJ whole genome shotgun (WGS) entry which is preliminary data.</text>
</comment>
<sequence>MNERSIRMRWSRSAVAWTVVIVALMAILTAEGIAEWRNGEPAAGIVCWVIAAAMSVCALWTPLRIIVTDRQIQLCRPVGRLRINRSDIVRVEEVSSGVVLNSFRVGSGGPFGYWGRWQSDILGWYTLFATNLKDLCLIRLSNGRAYIVSSRTQLLTIKQGASR</sequence>
<reference evidence="3" key="1">
    <citation type="journal article" date="2021" name="PeerJ">
        <title>Extensive microbial diversity within the chicken gut microbiome revealed by metagenomics and culture.</title>
        <authorList>
            <person name="Gilroy R."/>
            <person name="Ravi A."/>
            <person name="Getino M."/>
            <person name="Pursley I."/>
            <person name="Horton D.L."/>
            <person name="Alikhan N.F."/>
            <person name="Baker D."/>
            <person name="Gharbi K."/>
            <person name="Hall N."/>
            <person name="Watson M."/>
            <person name="Adriaenssens E.M."/>
            <person name="Foster-Nyarko E."/>
            <person name="Jarju S."/>
            <person name="Secka A."/>
            <person name="Antonio M."/>
            <person name="Oren A."/>
            <person name="Chaudhuri R.R."/>
            <person name="La Ragione R."/>
            <person name="Hildebrand F."/>
            <person name="Pallen M.J."/>
        </authorList>
    </citation>
    <scope>NUCLEOTIDE SEQUENCE</scope>
    <source>
        <strain evidence="3">Gambia16-554</strain>
    </source>
</reference>
<keyword evidence="1" id="KW-0472">Membrane</keyword>
<proteinExistence type="predicted"/>
<reference evidence="3" key="2">
    <citation type="submission" date="2021-04" db="EMBL/GenBank/DDBJ databases">
        <authorList>
            <person name="Gilroy R."/>
        </authorList>
    </citation>
    <scope>NUCLEOTIDE SEQUENCE</scope>
    <source>
        <strain evidence="3">Gambia16-554</strain>
    </source>
</reference>
<dbReference type="AlphaFoldDB" id="A0A9D2GQ87"/>
<evidence type="ECO:0000259" key="2">
    <source>
        <dbReference type="Pfam" id="PF10882"/>
    </source>
</evidence>
<dbReference type="InterPro" id="IPR027783">
    <property type="entry name" value="Bacterial_PH-related"/>
</dbReference>
<evidence type="ECO:0000313" key="4">
    <source>
        <dbReference type="Proteomes" id="UP000824115"/>
    </source>
</evidence>
<dbReference type="Pfam" id="PF10882">
    <property type="entry name" value="bPH_5"/>
    <property type="match status" value="1"/>
</dbReference>